<name>A0A0E9SQ72_ANGAN</name>
<dbReference type="EMBL" id="GBXM01065068">
    <property type="protein sequence ID" value="JAH43509.1"/>
    <property type="molecule type" value="Transcribed_RNA"/>
</dbReference>
<accession>A0A0E9SQ72</accession>
<protein>
    <submittedName>
        <fullName evidence="1">Uncharacterized protein</fullName>
    </submittedName>
</protein>
<reference evidence="1" key="1">
    <citation type="submission" date="2014-11" db="EMBL/GenBank/DDBJ databases">
        <authorList>
            <person name="Amaro Gonzalez C."/>
        </authorList>
    </citation>
    <scope>NUCLEOTIDE SEQUENCE</scope>
</reference>
<sequence length="10" mass="1232">MELRMNLILV</sequence>
<organism evidence="1">
    <name type="scientific">Anguilla anguilla</name>
    <name type="common">European freshwater eel</name>
    <name type="synonym">Muraena anguilla</name>
    <dbReference type="NCBI Taxonomy" id="7936"/>
    <lineage>
        <taxon>Eukaryota</taxon>
        <taxon>Metazoa</taxon>
        <taxon>Chordata</taxon>
        <taxon>Craniata</taxon>
        <taxon>Vertebrata</taxon>
        <taxon>Euteleostomi</taxon>
        <taxon>Actinopterygii</taxon>
        <taxon>Neopterygii</taxon>
        <taxon>Teleostei</taxon>
        <taxon>Anguilliformes</taxon>
        <taxon>Anguillidae</taxon>
        <taxon>Anguilla</taxon>
    </lineage>
</organism>
<evidence type="ECO:0000313" key="1">
    <source>
        <dbReference type="EMBL" id="JAH43509.1"/>
    </source>
</evidence>
<proteinExistence type="predicted"/>
<reference evidence="1" key="2">
    <citation type="journal article" date="2015" name="Fish Shellfish Immunol.">
        <title>Early steps in the European eel (Anguilla anguilla)-Vibrio vulnificus interaction in the gills: Role of the RtxA13 toxin.</title>
        <authorList>
            <person name="Callol A."/>
            <person name="Pajuelo D."/>
            <person name="Ebbesson L."/>
            <person name="Teles M."/>
            <person name="MacKenzie S."/>
            <person name="Amaro C."/>
        </authorList>
    </citation>
    <scope>NUCLEOTIDE SEQUENCE</scope>
</reference>